<dbReference type="InterPro" id="IPR042986">
    <property type="entry name" value="PLEKHS1"/>
</dbReference>
<dbReference type="PANTHER" id="PTHR47014:SF1">
    <property type="entry name" value="PLECKSTRIN HOMOLOGY DOMAIN-CONTAINING FAMILY S MEMBER 1"/>
    <property type="match status" value="1"/>
</dbReference>
<evidence type="ECO:0000313" key="2">
    <source>
        <dbReference type="Proteomes" id="UP000472275"/>
    </source>
</evidence>
<dbReference type="Ensembl" id="ENSACCT00020009148.1">
    <property type="protein sequence ID" value="ENSACCP00020008764.1"/>
    <property type="gene ID" value="ENSACCG00020005970.1"/>
</dbReference>
<sequence>MDSMILIGPFQLDIFYDSVVSDVFSHSQVTDETQLQNLDIFIPLADINSYLKLTEAAGQICISQWTGPCRLGCLFNHGDHIVAVNDLQPQNVEEAYFFISRSTRKEVKLTVCRIPHSDIFHAKGCSCS</sequence>
<dbReference type="Proteomes" id="UP000472275">
    <property type="component" value="Chromosome 11"/>
</dbReference>
<reference evidence="1" key="2">
    <citation type="submission" date="2025-09" db="UniProtKB">
        <authorList>
            <consortium name="Ensembl"/>
        </authorList>
    </citation>
    <scope>IDENTIFICATION</scope>
</reference>
<dbReference type="GeneTree" id="ENSGT00390000006729"/>
<evidence type="ECO:0000313" key="1">
    <source>
        <dbReference type="Ensembl" id="ENSACCP00020008764.1"/>
    </source>
</evidence>
<proteinExistence type="predicted"/>
<name>A0A663E9X8_AQUCH</name>
<reference evidence="1" key="1">
    <citation type="submission" date="2025-08" db="UniProtKB">
        <authorList>
            <consortium name="Ensembl"/>
        </authorList>
    </citation>
    <scope>IDENTIFICATION</scope>
</reference>
<organism evidence="1 2">
    <name type="scientific">Aquila chrysaetos chrysaetos</name>
    <dbReference type="NCBI Taxonomy" id="223781"/>
    <lineage>
        <taxon>Eukaryota</taxon>
        <taxon>Metazoa</taxon>
        <taxon>Chordata</taxon>
        <taxon>Craniata</taxon>
        <taxon>Vertebrata</taxon>
        <taxon>Euteleostomi</taxon>
        <taxon>Archelosauria</taxon>
        <taxon>Archosauria</taxon>
        <taxon>Dinosauria</taxon>
        <taxon>Saurischia</taxon>
        <taxon>Theropoda</taxon>
        <taxon>Coelurosauria</taxon>
        <taxon>Aves</taxon>
        <taxon>Neognathae</taxon>
        <taxon>Neoaves</taxon>
        <taxon>Telluraves</taxon>
        <taxon>Accipitrimorphae</taxon>
        <taxon>Accipitriformes</taxon>
        <taxon>Accipitridae</taxon>
        <taxon>Accipitrinae</taxon>
        <taxon>Aquila</taxon>
    </lineage>
</organism>
<keyword evidence="2" id="KW-1185">Reference proteome</keyword>
<protein>
    <submittedName>
        <fullName evidence="1">Pleckstrin homology domain containing S1</fullName>
    </submittedName>
</protein>
<dbReference type="PANTHER" id="PTHR47014">
    <property type="entry name" value="PLECKSTRIN HOMOLOGY DOMAIN-CONTAINING FAMILY S MEMBER 1"/>
    <property type="match status" value="1"/>
</dbReference>
<accession>A0A663E9X8</accession>
<dbReference type="AlphaFoldDB" id="A0A663E9X8"/>